<protein>
    <recommendedName>
        <fullName evidence="4">CsbD family protein</fullName>
    </recommendedName>
</protein>
<feature type="region of interest" description="Disordered" evidence="1">
    <location>
        <begin position="33"/>
        <end position="65"/>
    </location>
</feature>
<evidence type="ECO:0000313" key="2">
    <source>
        <dbReference type="EMBL" id="WLQ69160.1"/>
    </source>
</evidence>
<feature type="compositionally biased region" description="Basic and acidic residues" evidence="1">
    <location>
        <begin position="48"/>
        <end position="65"/>
    </location>
</feature>
<keyword evidence="3" id="KW-1185">Reference proteome</keyword>
<organism evidence="2 3">
    <name type="scientific">Streptomyces glycanivorans</name>
    <dbReference type="NCBI Taxonomy" id="3033808"/>
    <lineage>
        <taxon>Bacteria</taxon>
        <taxon>Bacillati</taxon>
        <taxon>Actinomycetota</taxon>
        <taxon>Actinomycetes</taxon>
        <taxon>Kitasatosporales</taxon>
        <taxon>Streptomycetaceae</taxon>
        <taxon>Streptomyces</taxon>
    </lineage>
</organism>
<evidence type="ECO:0000313" key="3">
    <source>
        <dbReference type="Proteomes" id="UP001224433"/>
    </source>
</evidence>
<reference evidence="2 3" key="1">
    <citation type="submission" date="2023-03" db="EMBL/GenBank/DDBJ databases">
        <title>Isolation and description of six Streptomyces strains from soil environments, able to metabolize different microbial glucans.</title>
        <authorList>
            <person name="Widen T."/>
            <person name="Larsbrink J."/>
        </authorList>
    </citation>
    <scope>NUCLEOTIDE SEQUENCE [LARGE SCALE GENOMIC DNA]</scope>
    <source>
        <strain evidence="2 3">Alt3</strain>
    </source>
</reference>
<evidence type="ECO:0000256" key="1">
    <source>
        <dbReference type="SAM" id="MobiDB-lite"/>
    </source>
</evidence>
<proteinExistence type="predicted"/>
<dbReference type="Proteomes" id="UP001224433">
    <property type="component" value="Chromosome"/>
</dbReference>
<dbReference type="RefSeq" id="WP_147962969.1">
    <property type="nucleotide sequence ID" value="NZ_CP120983.1"/>
</dbReference>
<accession>A0ABY9JPU5</accession>
<sequence length="65" mass="6989">MSTDERTDMSAGEKTKAKTEQIVGKAVRKVAHAVGDETTAAKGAALEARGRGRDTKEKSKDTFKH</sequence>
<feature type="region of interest" description="Disordered" evidence="1">
    <location>
        <begin position="1"/>
        <end position="20"/>
    </location>
</feature>
<evidence type="ECO:0008006" key="4">
    <source>
        <dbReference type="Google" id="ProtNLM"/>
    </source>
</evidence>
<feature type="compositionally biased region" description="Basic and acidic residues" evidence="1">
    <location>
        <begin position="1"/>
        <end position="19"/>
    </location>
</feature>
<dbReference type="EMBL" id="CP120983">
    <property type="protein sequence ID" value="WLQ69160.1"/>
    <property type="molecule type" value="Genomic_DNA"/>
</dbReference>
<name>A0ABY9JPU5_9ACTN</name>
<gene>
    <name evidence="2" type="ORF">P8A20_27420</name>
</gene>